<keyword evidence="11 23" id="KW-0808">Transferase</keyword>
<evidence type="ECO:0000256" key="9">
    <source>
        <dbReference type="ARBA" id="ARBA00017787"/>
    </source>
</evidence>
<dbReference type="EMBL" id="NEVH01027063">
    <property type="protein sequence ID" value="PNF13980.1"/>
    <property type="molecule type" value="Genomic_DNA"/>
</dbReference>
<dbReference type="FunFam" id="1.20.120.680:FF:000001">
    <property type="entry name" value="Formimidoyltransferase cyclodeaminase"/>
    <property type="match status" value="1"/>
</dbReference>
<gene>
    <name evidence="23" type="primary">FTCD_1</name>
    <name evidence="23" type="ORF">B7P43_G08688</name>
</gene>
<dbReference type="InterPro" id="IPR013802">
    <property type="entry name" value="Formiminotransferase_C"/>
</dbReference>
<evidence type="ECO:0000256" key="19">
    <source>
        <dbReference type="ARBA" id="ARBA00025915"/>
    </source>
</evidence>
<keyword evidence="13" id="KW-0290">Folate-binding</keyword>
<keyword evidence="16" id="KW-0456">Lyase</keyword>
<evidence type="ECO:0000256" key="7">
    <source>
        <dbReference type="ARBA" id="ARBA00012252"/>
    </source>
</evidence>
<dbReference type="InterPro" id="IPR037064">
    <property type="entry name" value="Formiminotransferase_N_sf"/>
</dbReference>
<evidence type="ECO:0000256" key="6">
    <source>
        <dbReference type="ARBA" id="ARBA00010825"/>
    </source>
</evidence>
<keyword evidence="14" id="KW-0333">Golgi apparatus</keyword>
<keyword evidence="24" id="KW-1185">Reference proteome</keyword>
<keyword evidence="12" id="KW-0369">Histidine metabolism</keyword>
<dbReference type="InterPro" id="IPR051623">
    <property type="entry name" value="FTCD"/>
</dbReference>
<dbReference type="GO" id="GO:0019556">
    <property type="term" value="P:L-histidine catabolic process to glutamate and formamide"/>
    <property type="evidence" value="ECO:0007669"/>
    <property type="project" value="UniProtKB-UniPathway"/>
</dbReference>
<comment type="similarity">
    <text evidence="6">In the C-terminal section; belongs to the cyclodeaminase/cyclohydrolase family.</text>
</comment>
<dbReference type="EC" id="4.3.1.4" evidence="8"/>
<dbReference type="Proteomes" id="UP000235965">
    <property type="component" value="Unassembled WGS sequence"/>
</dbReference>
<evidence type="ECO:0000256" key="11">
    <source>
        <dbReference type="ARBA" id="ARBA00022679"/>
    </source>
</evidence>
<keyword evidence="17" id="KW-0511">Multifunctional enzyme</keyword>
<dbReference type="Gene3D" id="3.30.990.10">
    <property type="entry name" value="Formiminotransferase, N-terminal subdomain"/>
    <property type="match status" value="1"/>
</dbReference>
<sequence length="541" mass="58889">MHQVVECVPNFSEGRDQKVIDAIATAIRDTVGCTLLDVDPGASTNRTVYTFVGDPEAVVKGALNGAKAAHRLIDMAVHKGEHPRLGAMDVCPFIPVRDITVAECVSCAKQLGHLLASELDVPVYLYGAASSRDYRKTVAQIRAGEYEALATRIKTAEWEPDFGPSNFVPQWGATMVGVRQFLIAYNVNLIATKEQAHRIALNIRERGRGKSEPGRLPAVQGMGWWLEEANMAQVSLNLTDHDVTPIHLAYEEVCKDAAALSLPVVGSEIVGLVPLRALLQVAEFYIKRDGLLVLEEGQKVRLAISKLGLSSLKPFVPKERVIEYRLGSTSSGSLVRLPTESFVRAVGARTPAPGGGSVAALLAALGAALGTMVGQMTYGKRQFEPLDATIRQLLPIVHDAMNNLLPLVDADAATFKQYMDALKLPKRTAEEEAVRDQALQEGLLKATQVPYSVVKEVNYLWPTLVQLARVCNMGTASDLQVGARCLETSVWGAYYNVAINLQGLRDTARKEELETEMKEAVRVAQEGLQMVLSALAQRKNE</sequence>
<dbReference type="InterPro" id="IPR004227">
    <property type="entry name" value="Formiminotransferase_cat"/>
</dbReference>
<dbReference type="InterPro" id="IPR007044">
    <property type="entry name" value="Cyclodeamin/CycHdrlase"/>
</dbReference>
<dbReference type="SMART" id="SM01222">
    <property type="entry name" value="FTCD_N"/>
    <property type="match status" value="1"/>
</dbReference>
<keyword evidence="15" id="KW-0206">Cytoskeleton</keyword>
<dbReference type="GO" id="GO:0030409">
    <property type="term" value="F:glutamate formimidoyltransferase activity"/>
    <property type="evidence" value="ECO:0007669"/>
    <property type="project" value="UniProtKB-EC"/>
</dbReference>
<evidence type="ECO:0000313" key="23">
    <source>
        <dbReference type="EMBL" id="PNF13980.1"/>
    </source>
</evidence>
<evidence type="ECO:0000259" key="21">
    <source>
        <dbReference type="SMART" id="SM01221"/>
    </source>
</evidence>
<evidence type="ECO:0000256" key="5">
    <source>
        <dbReference type="ARBA" id="ARBA00008297"/>
    </source>
</evidence>
<evidence type="ECO:0000256" key="15">
    <source>
        <dbReference type="ARBA" id="ARBA00023212"/>
    </source>
</evidence>
<feature type="domain" description="Formiminotransferase C-terminal subdomain" evidence="21">
    <location>
        <begin position="181"/>
        <end position="325"/>
    </location>
</feature>
<dbReference type="Pfam" id="PF02971">
    <property type="entry name" value="FTCD"/>
    <property type="match status" value="1"/>
</dbReference>
<dbReference type="GO" id="GO:0005542">
    <property type="term" value="F:folic acid binding"/>
    <property type="evidence" value="ECO:0007669"/>
    <property type="project" value="UniProtKB-KW"/>
</dbReference>
<dbReference type="InParanoid" id="A0A2J7PCB8"/>
<evidence type="ECO:0000256" key="2">
    <source>
        <dbReference type="ARBA" id="ARBA00004114"/>
    </source>
</evidence>
<comment type="pathway">
    <text evidence="4">Amino-acid degradation; L-histidine degradation into L-glutamate; L-glutamate from N-formimidoyl-L-glutamate (transferase route): step 1/1.</text>
</comment>
<dbReference type="UniPathway" id="UPA00379">
    <property type="reaction ID" value="UER00555"/>
</dbReference>
<dbReference type="PANTHER" id="PTHR12234:SF0">
    <property type="entry name" value="FORMIMIDOYLTRANSFERASE-CYCLODEAMINASE"/>
    <property type="match status" value="1"/>
</dbReference>
<dbReference type="STRING" id="105785.A0A2J7PCB8"/>
<dbReference type="PANTHER" id="PTHR12234">
    <property type="entry name" value="FORMIMINOTRANSFERASE-CYCLODEAMINASE"/>
    <property type="match status" value="1"/>
</dbReference>
<keyword evidence="10" id="KW-0963">Cytoplasm</keyword>
<evidence type="ECO:0000256" key="18">
    <source>
        <dbReference type="ARBA" id="ARBA00025506"/>
    </source>
</evidence>
<dbReference type="InterPro" id="IPR036178">
    <property type="entry name" value="Formintransfe-cycloase-like_sf"/>
</dbReference>
<dbReference type="InterPro" id="IPR012886">
    <property type="entry name" value="Formiminotransferase_N"/>
</dbReference>
<dbReference type="Pfam" id="PF07837">
    <property type="entry name" value="FTCD_N"/>
    <property type="match status" value="1"/>
</dbReference>
<dbReference type="InterPro" id="IPR022384">
    <property type="entry name" value="FormiminoTrfase_cat_dom_sf"/>
</dbReference>
<evidence type="ECO:0000256" key="14">
    <source>
        <dbReference type="ARBA" id="ARBA00023034"/>
    </source>
</evidence>
<comment type="function">
    <text evidence="18">Folate-dependent enzyme, that displays both transferase and deaminase activity. Serves to channel one-carbon units from formiminoglutamate to the folate pool.</text>
</comment>
<feature type="domain" description="Formiminotransferase N-terminal subdomain" evidence="22">
    <location>
        <begin position="3"/>
        <end position="180"/>
    </location>
</feature>
<protein>
    <recommendedName>
        <fullName evidence="9">Formimidoyltransferase-cyclodeaminase</fullName>
        <ecNumber evidence="7">2.1.2.5</ecNumber>
        <ecNumber evidence="8">4.3.1.4</ecNumber>
    </recommendedName>
    <alternativeName>
        <fullName evidence="20">Formiminotransferase-cyclodeaminase</fullName>
    </alternativeName>
</protein>
<dbReference type="GO" id="GO:0019557">
    <property type="term" value="P:L-histidine catabolic process to glutamate and formate"/>
    <property type="evidence" value="ECO:0007669"/>
    <property type="project" value="UniProtKB-UniPathway"/>
</dbReference>
<dbReference type="InterPro" id="IPR037070">
    <property type="entry name" value="Formiminotransferase_C_sf"/>
</dbReference>
<evidence type="ECO:0000313" key="24">
    <source>
        <dbReference type="Proteomes" id="UP000235965"/>
    </source>
</evidence>
<evidence type="ECO:0000256" key="8">
    <source>
        <dbReference type="ARBA" id="ARBA00012998"/>
    </source>
</evidence>
<comment type="caution">
    <text evidence="23">The sequence shown here is derived from an EMBL/GenBank/DDBJ whole genome shotgun (WGS) entry which is preliminary data.</text>
</comment>
<accession>A0A2J7PCB8</accession>
<evidence type="ECO:0000256" key="4">
    <source>
        <dbReference type="ARBA" id="ARBA00005082"/>
    </source>
</evidence>
<evidence type="ECO:0000256" key="3">
    <source>
        <dbReference type="ARBA" id="ARBA00004555"/>
    </source>
</evidence>
<dbReference type="Pfam" id="PF04961">
    <property type="entry name" value="FTCD_C"/>
    <property type="match status" value="1"/>
</dbReference>
<dbReference type="SUPFAM" id="SSF55116">
    <property type="entry name" value="Formiminotransferase domain of formiminotransferase-cyclodeaminase"/>
    <property type="match status" value="2"/>
</dbReference>
<dbReference type="GO" id="GO:0005794">
    <property type="term" value="C:Golgi apparatus"/>
    <property type="evidence" value="ECO:0007669"/>
    <property type="project" value="UniProtKB-SubCell"/>
</dbReference>
<dbReference type="EC" id="2.1.2.5" evidence="7"/>
<dbReference type="GO" id="GO:0005814">
    <property type="term" value="C:centriole"/>
    <property type="evidence" value="ECO:0007669"/>
    <property type="project" value="UniProtKB-SubCell"/>
</dbReference>
<dbReference type="Gene3D" id="3.30.70.670">
    <property type="entry name" value="Formiminotransferase, C-terminal subdomain"/>
    <property type="match status" value="1"/>
</dbReference>
<comment type="similarity">
    <text evidence="5">In the N-terminal section; belongs to the formiminotransferase family.</text>
</comment>
<dbReference type="SUPFAM" id="SSF101262">
    <property type="entry name" value="Methenyltetrahydrofolate cyclohydrolase-like"/>
    <property type="match status" value="1"/>
</dbReference>
<evidence type="ECO:0000256" key="1">
    <source>
        <dbReference type="ARBA" id="ARBA00002680"/>
    </source>
</evidence>
<dbReference type="OrthoDB" id="48036at2759"/>
<comment type="subunit">
    <text evidence="19">Homooctamer, including four polyglutamate binding sites. The subunits are arranged as a tetramer of dimers, and form a planar ring-shaped structure.</text>
</comment>
<evidence type="ECO:0000256" key="12">
    <source>
        <dbReference type="ARBA" id="ARBA00022808"/>
    </source>
</evidence>
<evidence type="ECO:0000259" key="22">
    <source>
        <dbReference type="SMART" id="SM01222"/>
    </source>
</evidence>
<evidence type="ECO:0000256" key="13">
    <source>
        <dbReference type="ARBA" id="ARBA00022954"/>
    </source>
</evidence>
<comment type="subcellular location">
    <subcellularLocation>
        <location evidence="2">Cytoplasm</location>
        <location evidence="2">Cytoskeleton</location>
        <location evidence="2">Microtubule organizing center</location>
        <location evidence="2">Centrosome</location>
        <location evidence="2">Centriole</location>
    </subcellularLocation>
    <subcellularLocation>
        <location evidence="3">Golgi apparatus</location>
    </subcellularLocation>
</comment>
<dbReference type="SMART" id="SM01221">
    <property type="entry name" value="FTCD"/>
    <property type="match status" value="1"/>
</dbReference>
<dbReference type="NCBIfam" id="TIGR02024">
    <property type="entry name" value="FtcD"/>
    <property type="match status" value="1"/>
</dbReference>
<evidence type="ECO:0000256" key="16">
    <source>
        <dbReference type="ARBA" id="ARBA00023239"/>
    </source>
</evidence>
<dbReference type="Gene3D" id="1.20.120.680">
    <property type="entry name" value="Formiminotetrahydrofolate cyclodeaminase monomer, up-and-down helical bundle"/>
    <property type="match status" value="1"/>
</dbReference>
<evidence type="ECO:0000256" key="20">
    <source>
        <dbReference type="ARBA" id="ARBA00030029"/>
    </source>
</evidence>
<reference evidence="23 24" key="1">
    <citation type="submission" date="2017-12" db="EMBL/GenBank/DDBJ databases">
        <title>Hemimetabolous genomes reveal molecular basis of termite eusociality.</title>
        <authorList>
            <person name="Harrison M.C."/>
            <person name="Jongepier E."/>
            <person name="Robertson H.M."/>
            <person name="Arning N."/>
            <person name="Bitard-Feildel T."/>
            <person name="Chao H."/>
            <person name="Childers C.P."/>
            <person name="Dinh H."/>
            <person name="Doddapaneni H."/>
            <person name="Dugan S."/>
            <person name="Gowin J."/>
            <person name="Greiner C."/>
            <person name="Han Y."/>
            <person name="Hu H."/>
            <person name="Hughes D.S.T."/>
            <person name="Huylmans A.-K."/>
            <person name="Kemena C."/>
            <person name="Kremer L.P.M."/>
            <person name="Lee S.L."/>
            <person name="Lopez-Ezquerra A."/>
            <person name="Mallet L."/>
            <person name="Monroy-Kuhn J.M."/>
            <person name="Moser A."/>
            <person name="Murali S.C."/>
            <person name="Muzny D.M."/>
            <person name="Otani S."/>
            <person name="Piulachs M.-D."/>
            <person name="Poelchau M."/>
            <person name="Qu J."/>
            <person name="Schaub F."/>
            <person name="Wada-Katsumata A."/>
            <person name="Worley K.C."/>
            <person name="Xie Q."/>
            <person name="Ylla G."/>
            <person name="Poulsen M."/>
            <person name="Gibbs R.A."/>
            <person name="Schal C."/>
            <person name="Richards S."/>
            <person name="Belles X."/>
            <person name="Korb J."/>
            <person name="Bornberg-Bauer E."/>
        </authorList>
    </citation>
    <scope>NUCLEOTIDE SEQUENCE [LARGE SCALE GENOMIC DNA]</scope>
    <source>
        <tissue evidence="23">Whole body</tissue>
    </source>
</reference>
<name>A0A2J7PCB8_9NEOP</name>
<organism evidence="23 24">
    <name type="scientific">Cryptotermes secundus</name>
    <dbReference type="NCBI Taxonomy" id="105785"/>
    <lineage>
        <taxon>Eukaryota</taxon>
        <taxon>Metazoa</taxon>
        <taxon>Ecdysozoa</taxon>
        <taxon>Arthropoda</taxon>
        <taxon>Hexapoda</taxon>
        <taxon>Insecta</taxon>
        <taxon>Pterygota</taxon>
        <taxon>Neoptera</taxon>
        <taxon>Polyneoptera</taxon>
        <taxon>Dictyoptera</taxon>
        <taxon>Blattodea</taxon>
        <taxon>Blattoidea</taxon>
        <taxon>Termitoidae</taxon>
        <taxon>Kalotermitidae</taxon>
        <taxon>Cryptotermitinae</taxon>
        <taxon>Cryptotermes</taxon>
    </lineage>
</organism>
<dbReference type="FunFam" id="3.30.990.10:FF:000001">
    <property type="entry name" value="Formimidoyltransferase cyclodeaminase"/>
    <property type="match status" value="1"/>
</dbReference>
<proteinExistence type="inferred from homology"/>
<evidence type="ECO:0000256" key="10">
    <source>
        <dbReference type="ARBA" id="ARBA00022490"/>
    </source>
</evidence>
<evidence type="ECO:0000256" key="17">
    <source>
        <dbReference type="ARBA" id="ARBA00023268"/>
    </source>
</evidence>
<dbReference type="AlphaFoldDB" id="A0A2J7PCB8"/>
<dbReference type="GO" id="GO:0030412">
    <property type="term" value="F:formimidoyltetrahydrofolate cyclodeaminase activity"/>
    <property type="evidence" value="ECO:0007669"/>
    <property type="project" value="UniProtKB-EC"/>
</dbReference>
<comment type="function">
    <text evidence="1">Binds and promotes bundling of vimentin filaments originating from the Golgi.</text>
</comment>